<accession>A0ABS7WQ36</accession>
<dbReference type="Pfam" id="PF00581">
    <property type="entry name" value="Rhodanese"/>
    <property type="match status" value="1"/>
</dbReference>
<dbReference type="Pfam" id="PF26341">
    <property type="entry name" value="AAA_SelU"/>
    <property type="match status" value="1"/>
</dbReference>
<evidence type="ECO:0000313" key="3">
    <source>
        <dbReference type="EMBL" id="MBZ7986876.1"/>
    </source>
</evidence>
<keyword evidence="1" id="KW-0711">Selenium</keyword>
<dbReference type="NCBIfam" id="TIGR03167">
    <property type="entry name" value="tRNA_sel_U_synt"/>
    <property type="match status" value="1"/>
</dbReference>
<dbReference type="PANTHER" id="PTHR30401">
    <property type="entry name" value="TRNA 2-SELENOURIDINE SYNTHASE"/>
    <property type="match status" value="1"/>
</dbReference>
<dbReference type="SUPFAM" id="SSF52821">
    <property type="entry name" value="Rhodanese/Cell cycle control phosphatase"/>
    <property type="match status" value="1"/>
</dbReference>
<keyword evidence="4" id="KW-1185">Reference proteome</keyword>
<gene>
    <name evidence="3" type="primary">mnmH</name>
    <name evidence="3" type="ORF">AVCANL283_01920</name>
</gene>
<proteinExistence type="predicted"/>
<dbReference type="SMART" id="SM00450">
    <property type="entry name" value="RHOD"/>
    <property type="match status" value="1"/>
</dbReference>
<dbReference type="InterPro" id="IPR058840">
    <property type="entry name" value="AAA_SelU"/>
</dbReference>
<organism evidence="3 4">
    <name type="scientific">Campylobacter canadensis</name>
    <dbReference type="NCBI Taxonomy" id="449520"/>
    <lineage>
        <taxon>Bacteria</taxon>
        <taxon>Pseudomonadati</taxon>
        <taxon>Campylobacterota</taxon>
        <taxon>Epsilonproteobacteria</taxon>
        <taxon>Campylobacterales</taxon>
        <taxon>Campylobacteraceae</taxon>
        <taxon>Campylobacter</taxon>
    </lineage>
</organism>
<dbReference type="SUPFAM" id="SSF52540">
    <property type="entry name" value="P-loop containing nucleoside triphosphate hydrolases"/>
    <property type="match status" value="1"/>
</dbReference>
<dbReference type="Gene3D" id="3.40.250.10">
    <property type="entry name" value="Rhodanese-like domain"/>
    <property type="match status" value="1"/>
</dbReference>
<dbReference type="InterPro" id="IPR027417">
    <property type="entry name" value="P-loop_NTPase"/>
</dbReference>
<evidence type="ECO:0000259" key="2">
    <source>
        <dbReference type="PROSITE" id="PS50206"/>
    </source>
</evidence>
<dbReference type="PANTHER" id="PTHR30401:SF0">
    <property type="entry name" value="TRNA 2-SELENOURIDINE SYNTHASE"/>
    <property type="match status" value="1"/>
</dbReference>
<evidence type="ECO:0000256" key="1">
    <source>
        <dbReference type="ARBA" id="ARBA00023266"/>
    </source>
</evidence>
<dbReference type="Proteomes" id="UP000786183">
    <property type="component" value="Unassembled WGS sequence"/>
</dbReference>
<evidence type="ECO:0000313" key="4">
    <source>
        <dbReference type="Proteomes" id="UP000786183"/>
    </source>
</evidence>
<dbReference type="RefSeq" id="WP_172230751.1">
    <property type="nucleotide sequence ID" value="NZ_CP035946.1"/>
</dbReference>
<dbReference type="EMBL" id="JACGBB010000003">
    <property type="protein sequence ID" value="MBZ7986876.1"/>
    <property type="molecule type" value="Genomic_DNA"/>
</dbReference>
<dbReference type="InterPro" id="IPR017582">
    <property type="entry name" value="SelU"/>
</dbReference>
<feature type="domain" description="Rhodanese" evidence="2">
    <location>
        <begin position="12"/>
        <end position="132"/>
    </location>
</feature>
<dbReference type="InterPro" id="IPR036873">
    <property type="entry name" value="Rhodanese-like_dom_sf"/>
</dbReference>
<comment type="caution">
    <text evidence="3">The sequence shown here is derived from an EMBL/GenBank/DDBJ whole genome shotgun (WGS) entry which is preliminary data.</text>
</comment>
<dbReference type="InterPro" id="IPR001763">
    <property type="entry name" value="Rhodanese-like_dom"/>
</dbReference>
<reference evidence="3 4" key="1">
    <citation type="submission" date="2020-07" db="EMBL/GenBank/DDBJ databases">
        <title>Transfer of Campylobacter canadensis to the novel genus Avispirillum gen. nov., that also includes two novel species recovered from migratory waterfowl: Avispirillum anseris sp. nov. and Avispirillum brantae sp. nov.</title>
        <authorList>
            <person name="Miller W.G."/>
            <person name="Chapman M.H."/>
            <person name="Yee E."/>
            <person name="Inglis G.D."/>
        </authorList>
    </citation>
    <scope>NUCLEOTIDE SEQUENCE [LARGE SCALE GENOMIC DNA]</scope>
    <source>
        <strain evidence="3 4">L283</strain>
    </source>
</reference>
<dbReference type="NCBIfam" id="NF008750">
    <property type="entry name" value="PRK11784.1-2"/>
    <property type="match status" value="1"/>
</dbReference>
<sequence length="328" mass="38061">MQEISARDFLQQYKTQITIDARSPNEHKHSRINSLNLFALDNLQREEVGTIYKHNKFNANLLGASLICKNTHRHLKFIKKNIKAYSKIYIYCARGGQRSSSIAHILSEIGFDVYKCKGGFKEIRQEVINYLDNFCDKKFVLLCGMSGVGKSRILRELDNNIDLEAMAHHLGSTFGLRNAKQPSQAQFDINLYEKLHTFNNELIFCEAESKNIGVLTLSNNFYEQINKGIKILCTASDEIRVNNCVNDYKNISKDFFMLCLKRLNKYLGNANCIYYEKLFNNKDFNTLAYELLTNYYDKVYKKPSNIDYELSLDDMKKAKEFLMQISTL</sequence>
<name>A0ABS7WQ36_9BACT</name>
<dbReference type="PROSITE" id="PS50206">
    <property type="entry name" value="RHODANESE_3"/>
    <property type="match status" value="1"/>
</dbReference>
<protein>
    <submittedName>
        <fullName evidence="3">tRNA 2-selenouridine(34) synthase MnmH</fullName>
    </submittedName>
</protein>
<dbReference type="Gene3D" id="3.40.50.300">
    <property type="entry name" value="P-loop containing nucleotide triphosphate hydrolases"/>
    <property type="match status" value="1"/>
</dbReference>